<evidence type="ECO:0008006" key="3">
    <source>
        <dbReference type="Google" id="ProtNLM"/>
    </source>
</evidence>
<dbReference type="Proteomes" id="UP000253551">
    <property type="component" value="Unassembled WGS sequence"/>
</dbReference>
<gene>
    <name evidence="1" type="ORF">CU098_013931</name>
</gene>
<dbReference type="EMBL" id="PJQM01000004">
    <property type="protein sequence ID" value="RCI07312.1"/>
    <property type="molecule type" value="Genomic_DNA"/>
</dbReference>
<accession>A0A367KZA8</accession>
<sequence length="96" mass="11112">MNHHLKNNMLISVKKSTFEPKIRNSDKNLQTRYEWFLKQKDSDLGYERNCVFIDEAEISIEVGKGRSPSHNIIGTIHSSSIIHVAMKKLSSRKEKV</sequence>
<dbReference type="AlphaFoldDB" id="A0A367KZA8"/>
<keyword evidence="2" id="KW-1185">Reference proteome</keyword>
<dbReference type="OrthoDB" id="2214365at2759"/>
<evidence type="ECO:0000313" key="2">
    <source>
        <dbReference type="Proteomes" id="UP000253551"/>
    </source>
</evidence>
<organism evidence="1 2">
    <name type="scientific">Rhizopus stolonifer</name>
    <name type="common">Rhizopus nigricans</name>
    <dbReference type="NCBI Taxonomy" id="4846"/>
    <lineage>
        <taxon>Eukaryota</taxon>
        <taxon>Fungi</taxon>
        <taxon>Fungi incertae sedis</taxon>
        <taxon>Mucoromycota</taxon>
        <taxon>Mucoromycotina</taxon>
        <taxon>Mucoromycetes</taxon>
        <taxon>Mucorales</taxon>
        <taxon>Mucorineae</taxon>
        <taxon>Rhizopodaceae</taxon>
        <taxon>Rhizopus</taxon>
    </lineage>
</organism>
<reference evidence="1 2" key="1">
    <citation type="journal article" date="2018" name="G3 (Bethesda)">
        <title>Phylogenetic and Phylogenomic Definition of Rhizopus Species.</title>
        <authorList>
            <person name="Gryganskyi A.P."/>
            <person name="Golan J."/>
            <person name="Dolatabadi S."/>
            <person name="Mondo S."/>
            <person name="Robb S."/>
            <person name="Idnurm A."/>
            <person name="Muszewska A."/>
            <person name="Steczkiewicz K."/>
            <person name="Masonjones S."/>
            <person name="Liao H.L."/>
            <person name="Gajdeczka M.T."/>
            <person name="Anike F."/>
            <person name="Vuek A."/>
            <person name="Anishchenko I.M."/>
            <person name="Voigt K."/>
            <person name="de Hoog G.S."/>
            <person name="Smith M.E."/>
            <person name="Heitman J."/>
            <person name="Vilgalys R."/>
            <person name="Stajich J.E."/>
        </authorList>
    </citation>
    <scope>NUCLEOTIDE SEQUENCE [LARGE SCALE GENOMIC DNA]</scope>
    <source>
        <strain evidence="1 2">LSU 92-RS-03</strain>
    </source>
</reference>
<comment type="caution">
    <text evidence="1">The sequence shown here is derived from an EMBL/GenBank/DDBJ whole genome shotgun (WGS) entry which is preliminary data.</text>
</comment>
<protein>
    <recommendedName>
        <fullName evidence="3">Tc1-like transposase DDE domain-containing protein</fullName>
    </recommendedName>
</protein>
<proteinExistence type="predicted"/>
<name>A0A367KZA8_RHIST</name>
<evidence type="ECO:0000313" key="1">
    <source>
        <dbReference type="EMBL" id="RCI07312.1"/>
    </source>
</evidence>